<dbReference type="RefSeq" id="WP_048555534.1">
    <property type="nucleotide sequence ID" value="NZ_HF570958.1"/>
</dbReference>
<comment type="caution">
    <text evidence="2">The sequence shown here is derived from an EMBL/GenBank/DDBJ whole genome shotgun (WGS) entry which is preliminary data.</text>
</comment>
<sequence length="264" mass="27220">MARYVAALPESALPAWTSFGETPGDASDHSMTTRVTAPCSTLETLGLPCADGPISVRRPNAQLSQLVLGSSSDRDLVRVTVAEQPDLRALAKEGASFVVVSPTIDGLPLDRLQRTAYAMVPGGLQLETPGQGWVTAGQNVLLGGRWTVLLGSIGLAVVALAGTCALAGDVLASGAALTRLARLSARSRWVYALTLWRTAVPLTSAGLLAAGVYLVLPTGISHDTGVLGVPLFAPSPVLALTTSLAAMALAVCVSTWAARRLTRA</sequence>
<name>A0A077LYD2_9MICO</name>
<dbReference type="OrthoDB" id="3258069at2"/>
<keyword evidence="1" id="KW-0472">Membrane</keyword>
<keyword evidence="1" id="KW-1133">Transmembrane helix</keyword>
<feature type="transmembrane region" description="Helical" evidence="1">
    <location>
        <begin position="189"/>
        <end position="216"/>
    </location>
</feature>
<feature type="transmembrane region" description="Helical" evidence="1">
    <location>
        <begin position="146"/>
        <end position="168"/>
    </location>
</feature>
<keyword evidence="3" id="KW-1185">Reference proteome</keyword>
<keyword evidence="1" id="KW-0812">Transmembrane</keyword>
<accession>A0A077LYD2</accession>
<gene>
    <name evidence="2" type="ORF">BN12_3160004</name>
</gene>
<dbReference type="EMBL" id="CAJB01000242">
    <property type="protein sequence ID" value="CCH78656.1"/>
    <property type="molecule type" value="Genomic_DNA"/>
</dbReference>
<organism evidence="2 3">
    <name type="scientific">Nostocoides japonicum T1-X7</name>
    <dbReference type="NCBI Taxonomy" id="1194083"/>
    <lineage>
        <taxon>Bacteria</taxon>
        <taxon>Bacillati</taxon>
        <taxon>Actinomycetota</taxon>
        <taxon>Actinomycetes</taxon>
        <taxon>Micrococcales</taxon>
        <taxon>Intrasporangiaceae</taxon>
        <taxon>Nostocoides</taxon>
    </lineage>
</organism>
<evidence type="ECO:0000256" key="1">
    <source>
        <dbReference type="SAM" id="Phobius"/>
    </source>
</evidence>
<feature type="transmembrane region" description="Helical" evidence="1">
    <location>
        <begin position="236"/>
        <end position="258"/>
    </location>
</feature>
<dbReference type="AlphaFoldDB" id="A0A077LYD2"/>
<proteinExistence type="predicted"/>
<evidence type="ECO:0000313" key="3">
    <source>
        <dbReference type="Proteomes" id="UP000035721"/>
    </source>
</evidence>
<evidence type="ECO:0000313" key="2">
    <source>
        <dbReference type="EMBL" id="CCH78656.1"/>
    </source>
</evidence>
<protein>
    <submittedName>
        <fullName evidence="2">Uncharacterized protein</fullName>
    </submittedName>
</protein>
<reference evidence="2 3" key="1">
    <citation type="journal article" date="2013" name="ISME J.">
        <title>A metabolic model for members of the genus Tetrasphaera involved in enhanced biological phosphorus removal.</title>
        <authorList>
            <person name="Kristiansen R."/>
            <person name="Nguyen H.T.T."/>
            <person name="Saunders A.M."/>
            <person name="Nielsen J.L."/>
            <person name="Wimmer R."/>
            <person name="Le V.Q."/>
            <person name="McIlroy S.J."/>
            <person name="Petrovski S."/>
            <person name="Seviour R.J."/>
            <person name="Calteau A."/>
            <person name="Nielsen K.L."/>
            <person name="Nielsen P.H."/>
        </authorList>
    </citation>
    <scope>NUCLEOTIDE SEQUENCE [LARGE SCALE GENOMIC DNA]</scope>
    <source>
        <strain evidence="2 3">T1-X7</strain>
    </source>
</reference>
<dbReference type="Proteomes" id="UP000035721">
    <property type="component" value="Unassembled WGS sequence"/>
</dbReference>